<feature type="transmembrane region" description="Helical" evidence="1">
    <location>
        <begin position="143"/>
        <end position="166"/>
    </location>
</feature>
<dbReference type="AlphaFoldDB" id="A0A2S9VB52"/>
<reference evidence="3" key="1">
    <citation type="journal article" date="2020" name="Int. J. Syst. Evol. Microbiol.">
        <title>Alteromonas alba sp. nov., a marine bacterium isolated from the seawater of the West Pacific Ocean.</title>
        <authorList>
            <person name="Sun C."/>
            <person name="Wu Y.-H."/>
            <person name="Xamxidin M."/>
            <person name="Cheng H."/>
            <person name="Xu X.-W."/>
        </authorList>
    </citation>
    <scope>NUCLEOTIDE SEQUENCE [LARGE SCALE GENOMIC DNA]</scope>
    <source>
        <strain evidence="3">190</strain>
    </source>
</reference>
<dbReference type="Proteomes" id="UP000238949">
    <property type="component" value="Unassembled WGS sequence"/>
</dbReference>
<keyword evidence="1" id="KW-0812">Transmembrane</keyword>
<accession>A0A2S9VB52</accession>
<dbReference type="EMBL" id="PVNP01000089">
    <property type="protein sequence ID" value="PRO73666.1"/>
    <property type="molecule type" value="Genomic_DNA"/>
</dbReference>
<evidence type="ECO:0000256" key="1">
    <source>
        <dbReference type="SAM" id="Phobius"/>
    </source>
</evidence>
<evidence type="ECO:0000313" key="2">
    <source>
        <dbReference type="EMBL" id="PRO73666.1"/>
    </source>
</evidence>
<feature type="transmembrane region" description="Helical" evidence="1">
    <location>
        <begin position="68"/>
        <end position="87"/>
    </location>
</feature>
<gene>
    <name evidence="2" type="ORF">C6Y40_09660</name>
</gene>
<keyword evidence="3" id="KW-1185">Reference proteome</keyword>
<dbReference type="NCBIfam" id="NF038404">
    <property type="entry name" value="perm_prefix_2"/>
    <property type="match status" value="1"/>
</dbReference>
<dbReference type="RefSeq" id="WP_105934411.1">
    <property type="nucleotide sequence ID" value="NZ_PVNP01000089.1"/>
</dbReference>
<dbReference type="InterPro" id="IPR047699">
    <property type="entry name" value="Permease_put_prefix"/>
</dbReference>
<keyword evidence="1" id="KW-1133">Transmembrane helix</keyword>
<proteinExistence type="predicted"/>
<name>A0A2S9VB52_9ALTE</name>
<keyword evidence="1" id="KW-0472">Membrane</keyword>
<feature type="transmembrane region" description="Helical" evidence="1">
    <location>
        <begin position="178"/>
        <end position="204"/>
    </location>
</feature>
<evidence type="ECO:0000313" key="3">
    <source>
        <dbReference type="Proteomes" id="UP000238949"/>
    </source>
</evidence>
<sequence>MNKCSPPRIAEALLEKVLPADLKEPLLGDLEEEFQQIQFNQSKQACQIWYWRQALLTSFHYFNQTQKALIMFAFSVLFFVALTIFAMELSGGASMFFDVPSLILTLPPALVFTLAVSTPGNVKQAFSCLFSGHVDSLRQVKSSVMVFDVLGTSCLWLGALMTLLGWVAMGSHIEDVAIIGPAFAVSILTLLYAMGVKLVCYVAAQRINYLGQGLSPNLD</sequence>
<protein>
    <submittedName>
        <fullName evidence="2">Uncharacterized protein</fullName>
    </submittedName>
</protein>
<organism evidence="2 3">
    <name type="scientific">Alteromonas alba</name>
    <dbReference type="NCBI Taxonomy" id="2079529"/>
    <lineage>
        <taxon>Bacteria</taxon>
        <taxon>Pseudomonadati</taxon>
        <taxon>Pseudomonadota</taxon>
        <taxon>Gammaproteobacteria</taxon>
        <taxon>Alteromonadales</taxon>
        <taxon>Alteromonadaceae</taxon>
        <taxon>Alteromonas/Salinimonas group</taxon>
        <taxon>Alteromonas</taxon>
    </lineage>
</organism>
<dbReference type="OrthoDB" id="5766534at2"/>
<feature type="transmembrane region" description="Helical" evidence="1">
    <location>
        <begin position="99"/>
        <end position="122"/>
    </location>
</feature>
<comment type="caution">
    <text evidence="2">The sequence shown here is derived from an EMBL/GenBank/DDBJ whole genome shotgun (WGS) entry which is preliminary data.</text>
</comment>